<dbReference type="OrthoDB" id="1871193at2759"/>
<dbReference type="Pfam" id="PF10536">
    <property type="entry name" value="PMD"/>
    <property type="match status" value="1"/>
</dbReference>
<dbReference type="InterPro" id="IPR019557">
    <property type="entry name" value="AminoTfrase-like_pln_mobile"/>
</dbReference>
<evidence type="ECO:0000313" key="4">
    <source>
        <dbReference type="Proteomes" id="UP000321393"/>
    </source>
</evidence>
<dbReference type="EMBL" id="SSTE01011134">
    <property type="protein sequence ID" value="KAA0051842.1"/>
    <property type="molecule type" value="Genomic_DNA"/>
</dbReference>
<dbReference type="PANTHER" id="PTHR31973">
    <property type="entry name" value="POLYPROTEIN, PUTATIVE-RELATED"/>
    <property type="match status" value="1"/>
</dbReference>
<gene>
    <name evidence="3" type="ORF">E6C27_scaffold60G002710</name>
</gene>
<dbReference type="InterPro" id="IPR018289">
    <property type="entry name" value="MULE_transposase_dom"/>
</dbReference>
<protein>
    <submittedName>
        <fullName evidence="3">Serine/threonine-protein phosphatase 7 long form-like protein</fullName>
    </submittedName>
</protein>
<dbReference type="PANTHER" id="PTHR31973:SF195">
    <property type="entry name" value="MUDR FAMILY TRANSPOSASE"/>
    <property type="match status" value="1"/>
</dbReference>
<proteinExistence type="predicted"/>
<evidence type="ECO:0000259" key="2">
    <source>
        <dbReference type="Pfam" id="PF10551"/>
    </source>
</evidence>
<evidence type="ECO:0000259" key="1">
    <source>
        <dbReference type="Pfam" id="PF10536"/>
    </source>
</evidence>
<accession>A0A5A7U7V0</accession>
<reference evidence="3 4" key="1">
    <citation type="submission" date="2019-08" db="EMBL/GenBank/DDBJ databases">
        <title>Draft genome sequences of two oriental melons (Cucumis melo L. var makuwa).</title>
        <authorList>
            <person name="Kwon S.-Y."/>
        </authorList>
    </citation>
    <scope>NUCLEOTIDE SEQUENCE [LARGE SCALE GENOMIC DNA]</scope>
    <source>
        <strain evidence="4">cv. SW 3</strain>
        <tissue evidence="3">Leaf</tissue>
    </source>
</reference>
<feature type="domain" description="Aminotransferase-like plant mobile" evidence="1">
    <location>
        <begin position="210"/>
        <end position="320"/>
    </location>
</feature>
<dbReference type="AlphaFoldDB" id="A0A5A7U7V0"/>
<evidence type="ECO:0000313" key="3">
    <source>
        <dbReference type="EMBL" id="KAA0051842.1"/>
    </source>
</evidence>
<feature type="domain" description="MULE transposase" evidence="2">
    <location>
        <begin position="1"/>
        <end position="83"/>
    </location>
</feature>
<dbReference type="Proteomes" id="UP000321393">
    <property type="component" value="Unassembled WGS sequence"/>
</dbReference>
<comment type="caution">
    <text evidence="3">The sequence shown here is derived from an EMBL/GenBank/DDBJ whole genome shotgun (WGS) entry which is preliminary data.</text>
</comment>
<name>A0A5A7U7V0_CUCMM</name>
<sequence>MLTTLSIDANGHIFPLAFAIVEGKNASSWSWFLYALRQYVTDRDDIYLISDKHRGILAAINNEEIGWSEPRAFHQYCLRHVPSNFNNKYKLKQLKDLVFRASNQHQRRKFIRTMKELKQLNPECLEYFEDIDLQKWTQSHDNGMDPCPVDDSHLYLQTTRSQSIWDTSSTVVLSCRRREAASQRTIPFDQRIAPYLDVVGFLGAPKLVQLVLSVDGEPLAGSLRYNWKVICIDFLEVVPPKMKGQQLSLPWLAEQFQELPPNADIVSVHRYARAYIMQLIGGFLFADKLNTLVHCMFLQFIFDFEQMNWTSYTSDIMASLPLRCHSGHVVWTYDCVVRRDHQSGIDVDMIRVIRRNRLQADCLSVSSGYTTYQFVLGVPLRSPKTSYVPPGSHVARVRERASSWAEAEVRAKASWRMTRSDRGEP</sequence>
<dbReference type="Pfam" id="PF10551">
    <property type="entry name" value="MULE"/>
    <property type="match status" value="1"/>
</dbReference>
<organism evidence="3 4">
    <name type="scientific">Cucumis melo var. makuwa</name>
    <name type="common">Oriental melon</name>
    <dbReference type="NCBI Taxonomy" id="1194695"/>
    <lineage>
        <taxon>Eukaryota</taxon>
        <taxon>Viridiplantae</taxon>
        <taxon>Streptophyta</taxon>
        <taxon>Embryophyta</taxon>
        <taxon>Tracheophyta</taxon>
        <taxon>Spermatophyta</taxon>
        <taxon>Magnoliopsida</taxon>
        <taxon>eudicotyledons</taxon>
        <taxon>Gunneridae</taxon>
        <taxon>Pentapetalae</taxon>
        <taxon>rosids</taxon>
        <taxon>fabids</taxon>
        <taxon>Cucurbitales</taxon>
        <taxon>Cucurbitaceae</taxon>
        <taxon>Benincaseae</taxon>
        <taxon>Cucumis</taxon>
    </lineage>
</organism>